<dbReference type="RefSeq" id="WP_187465824.1">
    <property type="nucleotide sequence ID" value="NZ_JACSIT010000075.1"/>
</dbReference>
<name>A0A923PL76_9BACT</name>
<keyword evidence="2" id="KW-1185">Reference proteome</keyword>
<dbReference type="AlphaFoldDB" id="A0A923PL76"/>
<organism evidence="1 2">
    <name type="scientific">Neolewinella lacunae</name>
    <dbReference type="NCBI Taxonomy" id="1517758"/>
    <lineage>
        <taxon>Bacteria</taxon>
        <taxon>Pseudomonadati</taxon>
        <taxon>Bacteroidota</taxon>
        <taxon>Saprospiria</taxon>
        <taxon>Saprospirales</taxon>
        <taxon>Lewinellaceae</taxon>
        <taxon>Neolewinella</taxon>
    </lineage>
</organism>
<evidence type="ECO:0000313" key="1">
    <source>
        <dbReference type="EMBL" id="MBC6993721.1"/>
    </source>
</evidence>
<proteinExistence type="predicted"/>
<dbReference type="Proteomes" id="UP000650081">
    <property type="component" value="Unassembled WGS sequence"/>
</dbReference>
<evidence type="ECO:0000313" key="2">
    <source>
        <dbReference type="Proteomes" id="UP000650081"/>
    </source>
</evidence>
<reference evidence="1" key="1">
    <citation type="submission" date="2020-08" db="EMBL/GenBank/DDBJ databases">
        <title>Lewinella bacteria from marine environments.</title>
        <authorList>
            <person name="Zhong Y."/>
        </authorList>
    </citation>
    <scope>NUCLEOTIDE SEQUENCE</scope>
    <source>
        <strain evidence="1">KCTC 42187</strain>
    </source>
</reference>
<gene>
    <name evidence="1" type="ORF">H9S92_06090</name>
</gene>
<dbReference type="EMBL" id="JACSIT010000075">
    <property type="protein sequence ID" value="MBC6993721.1"/>
    <property type="molecule type" value="Genomic_DNA"/>
</dbReference>
<sequence>MNISSTIQQLFERGNGIVGVKTLLENGISYYRINALLADAVIVRLKRGVYKWAAKETDELAEVARIVPDGVFCLLSAAFYHGLTTTVPAGHHVAIPDDRKVVLPDYPPIQLYFWNETPYSLGVATAEVEGGSIQIYDLEKTVCDAIRHRNKIGFEVLKEILNNYLDREDRNLNRLHSYSKQLNIFNKVDDFVKILL</sequence>
<accession>A0A923PL76</accession>
<comment type="caution">
    <text evidence="1">The sequence shown here is derived from an EMBL/GenBank/DDBJ whole genome shotgun (WGS) entry which is preliminary data.</text>
</comment>
<protein>
    <submittedName>
        <fullName evidence="1">Type IV toxin-antitoxin system AbiEi family antitoxin domain-containing protein</fullName>
    </submittedName>
</protein>